<dbReference type="EMBL" id="JAZGUE010000004">
    <property type="protein sequence ID" value="KAL2267237.1"/>
    <property type="molecule type" value="Genomic_DNA"/>
</dbReference>
<feature type="compositionally biased region" description="Pro residues" evidence="1">
    <location>
        <begin position="231"/>
        <end position="242"/>
    </location>
</feature>
<feature type="compositionally biased region" description="Low complexity" evidence="1">
    <location>
        <begin position="374"/>
        <end position="412"/>
    </location>
</feature>
<feature type="region of interest" description="Disordered" evidence="1">
    <location>
        <begin position="340"/>
        <end position="538"/>
    </location>
</feature>
<accession>A0ABR4DAE2</accession>
<feature type="compositionally biased region" description="Polar residues" evidence="1">
    <location>
        <begin position="73"/>
        <end position="82"/>
    </location>
</feature>
<proteinExistence type="predicted"/>
<feature type="compositionally biased region" description="Polar residues" evidence="1">
    <location>
        <begin position="1"/>
        <end position="15"/>
    </location>
</feature>
<feature type="compositionally biased region" description="Basic and acidic residues" evidence="1">
    <location>
        <begin position="83"/>
        <end position="94"/>
    </location>
</feature>
<feature type="compositionally biased region" description="Polar residues" evidence="1">
    <location>
        <begin position="37"/>
        <end position="60"/>
    </location>
</feature>
<feature type="region of interest" description="Disordered" evidence="1">
    <location>
        <begin position="603"/>
        <end position="693"/>
    </location>
</feature>
<evidence type="ECO:0000313" key="2">
    <source>
        <dbReference type="EMBL" id="KAL2267237.1"/>
    </source>
</evidence>
<feature type="compositionally biased region" description="Gly residues" evidence="1">
    <location>
        <begin position="632"/>
        <end position="642"/>
    </location>
</feature>
<dbReference type="Proteomes" id="UP001600064">
    <property type="component" value="Unassembled WGS sequence"/>
</dbReference>
<protein>
    <submittedName>
        <fullName evidence="2">Uncharacterized protein</fullName>
    </submittedName>
</protein>
<gene>
    <name evidence="2" type="ORF">VTJ83DRAFT_4514</name>
</gene>
<feature type="compositionally biased region" description="Low complexity" evidence="1">
    <location>
        <begin position="146"/>
        <end position="159"/>
    </location>
</feature>
<name>A0ABR4DAE2_9PEZI</name>
<feature type="compositionally biased region" description="Basic residues" evidence="1">
    <location>
        <begin position="666"/>
        <end position="680"/>
    </location>
</feature>
<feature type="region of interest" description="Disordered" evidence="1">
    <location>
        <begin position="1"/>
        <end position="94"/>
    </location>
</feature>
<evidence type="ECO:0000256" key="1">
    <source>
        <dbReference type="SAM" id="MobiDB-lite"/>
    </source>
</evidence>
<dbReference type="GeneID" id="98125656"/>
<feature type="compositionally biased region" description="Low complexity" evidence="1">
    <location>
        <begin position="483"/>
        <end position="502"/>
    </location>
</feature>
<organism evidence="2 3">
    <name type="scientific">Remersonia thermophila</name>
    <dbReference type="NCBI Taxonomy" id="72144"/>
    <lineage>
        <taxon>Eukaryota</taxon>
        <taxon>Fungi</taxon>
        <taxon>Dikarya</taxon>
        <taxon>Ascomycota</taxon>
        <taxon>Pezizomycotina</taxon>
        <taxon>Sordariomycetes</taxon>
        <taxon>Sordariomycetidae</taxon>
        <taxon>Sordariales</taxon>
        <taxon>Sordariales incertae sedis</taxon>
        <taxon>Remersonia</taxon>
    </lineage>
</organism>
<reference evidence="2 3" key="1">
    <citation type="journal article" date="2024" name="Commun. Biol.">
        <title>Comparative genomic analysis of thermophilic fungi reveals convergent evolutionary adaptations and gene losses.</title>
        <authorList>
            <person name="Steindorff A.S."/>
            <person name="Aguilar-Pontes M.V."/>
            <person name="Robinson A.J."/>
            <person name="Andreopoulos B."/>
            <person name="LaButti K."/>
            <person name="Kuo A."/>
            <person name="Mondo S."/>
            <person name="Riley R."/>
            <person name="Otillar R."/>
            <person name="Haridas S."/>
            <person name="Lipzen A."/>
            <person name="Grimwood J."/>
            <person name="Schmutz J."/>
            <person name="Clum A."/>
            <person name="Reid I.D."/>
            <person name="Moisan M.C."/>
            <person name="Butler G."/>
            <person name="Nguyen T.T.M."/>
            <person name="Dewar K."/>
            <person name="Conant G."/>
            <person name="Drula E."/>
            <person name="Henrissat B."/>
            <person name="Hansel C."/>
            <person name="Singer S."/>
            <person name="Hutchinson M.I."/>
            <person name="de Vries R.P."/>
            <person name="Natvig D.O."/>
            <person name="Powell A.J."/>
            <person name="Tsang A."/>
            <person name="Grigoriev I.V."/>
        </authorList>
    </citation>
    <scope>NUCLEOTIDE SEQUENCE [LARGE SCALE GENOMIC DNA]</scope>
    <source>
        <strain evidence="2 3">ATCC 22073</strain>
    </source>
</reference>
<comment type="caution">
    <text evidence="2">The sequence shown here is derived from an EMBL/GenBank/DDBJ whole genome shotgun (WGS) entry which is preliminary data.</text>
</comment>
<feature type="region of interest" description="Disordered" evidence="1">
    <location>
        <begin position="224"/>
        <end position="318"/>
    </location>
</feature>
<dbReference type="RefSeq" id="XP_070865964.1">
    <property type="nucleotide sequence ID" value="XM_071011012.1"/>
</dbReference>
<feature type="compositionally biased region" description="Acidic residues" evidence="1">
    <location>
        <begin position="603"/>
        <end position="631"/>
    </location>
</feature>
<feature type="compositionally biased region" description="Low complexity" evidence="1">
    <location>
        <begin position="446"/>
        <end position="468"/>
    </location>
</feature>
<feature type="region of interest" description="Disordered" evidence="1">
    <location>
        <begin position="138"/>
        <end position="163"/>
    </location>
</feature>
<evidence type="ECO:0000313" key="3">
    <source>
        <dbReference type="Proteomes" id="UP001600064"/>
    </source>
</evidence>
<keyword evidence="3" id="KW-1185">Reference proteome</keyword>
<sequence>MSFATQFQAAQSMALDSSPAAGQPLHSNLFRPPPSPDGSSYNLAKSTGSLFSEISMSTPQHAGLPIKRKRASTRGTSPQGWRTTRDGAHDAHEERAREFRYTLAGQISTTPGSAPAGAENGVLDDSVYSDVDYRRALGPKADLADSPPLGTSPPSGTTAPAPPQLIPWNLFSLQTLGDMVGKVWEFCKTGAFKGFRAGGGQAYNQNGTTVTETAAAAAATEIDEKSWAPESEPPPPPPPADECPPAVYDTPGCFAQPAQPQPPSYSAHPELDTPEPTPEPAVKRRQVSANNDELRNWVVVDDEPGEPAQPRRFAAEVKAAAAGRPGGLVRPRTGYYSQVGVSSHRRISAPSQRFGGSAATLTRGMAARPPLRLSHATASPASPPSLYAPREPASFASPRASPASRSTPSRIPVAVPSPSHPGPQQSYNPNPFAFSTPTPARPASPAPSVASLTLRSSTTASRPSSRQSLSRGPAGRSPTSRHSLGGSLTLSGGGAASSNGVSKPLRAGSPPKLASGHRRNQSSSTGIPRASLRLAKPKPEHVIEAVKASPRLDAEAKHLAKRRLAAEMDADAKVDAFNARLLSMIRQGKEALGTKVEVEDVSADVDMDMDMDMEGDDADPLGPDEYEDDLDGGGYGGGYGGGEEYEELGSAGAVPVAGDDKFPFVGRRRTTTMTSSRRRSALVGDGGWEDDDL</sequence>